<dbReference type="EMBL" id="WBWF01000024">
    <property type="protein sequence ID" value="KAB2701572.1"/>
    <property type="molecule type" value="Genomic_DNA"/>
</dbReference>
<proteinExistence type="predicted"/>
<comment type="caution">
    <text evidence="1">The sequence shown here is derived from an EMBL/GenBank/DDBJ whole genome shotgun (WGS) entry which is preliminary data.</text>
</comment>
<name>A0AB34DH03_9HYPH</name>
<evidence type="ECO:0000313" key="2">
    <source>
        <dbReference type="Proteomes" id="UP000435957"/>
    </source>
</evidence>
<organism evidence="1 2">
    <name type="scientific">Brucella lupini</name>
    <dbReference type="NCBI Taxonomy" id="255457"/>
    <lineage>
        <taxon>Bacteria</taxon>
        <taxon>Pseudomonadati</taxon>
        <taxon>Pseudomonadota</taxon>
        <taxon>Alphaproteobacteria</taxon>
        <taxon>Hyphomicrobiales</taxon>
        <taxon>Brucellaceae</taxon>
        <taxon>Brucella/Ochrobactrum group</taxon>
        <taxon>Brucella</taxon>
    </lineage>
</organism>
<reference evidence="1 2" key="1">
    <citation type="submission" date="2019-09" db="EMBL/GenBank/DDBJ databases">
        <title>Taxonomic organization of the family Brucellaceae based on a phylogenomic approach.</title>
        <authorList>
            <person name="Leclercq S."/>
            <person name="Cloeckaert A."/>
            <person name="Zygmunt M.S."/>
        </authorList>
    </citation>
    <scope>NUCLEOTIDE SEQUENCE [LARGE SCALE GENOMIC DNA]</scope>
    <source>
        <strain evidence="1 2">LUP23</strain>
    </source>
</reference>
<dbReference type="Proteomes" id="UP000435957">
    <property type="component" value="Unassembled WGS sequence"/>
</dbReference>
<evidence type="ECO:0008006" key="3">
    <source>
        <dbReference type="Google" id="ProtNLM"/>
    </source>
</evidence>
<sequence>MKPVSTSTERALREALSRLVSGNAFRSEGRLTVADLAREAGVSRATANRAPAILADLREAADAAKLSQLEEPRSPQIDVERQRRDRENVIAQHVQVRALLQRADENRRSRVARLRLIGDTG</sequence>
<protein>
    <recommendedName>
        <fullName evidence="3">HTH iclR-type domain-containing protein</fullName>
    </recommendedName>
</protein>
<keyword evidence="2" id="KW-1185">Reference proteome</keyword>
<gene>
    <name evidence="1" type="ORF">F9L03_22960</name>
</gene>
<accession>A0AB34DH03</accession>
<evidence type="ECO:0000313" key="1">
    <source>
        <dbReference type="EMBL" id="KAB2701572.1"/>
    </source>
</evidence>
<dbReference type="AlphaFoldDB" id="A0AB34DH03"/>